<sequence>MDLGHPRHGGDRRSHSLQGQVLGHAFQQDMGGVLQEHPGARQHPQTDADRDHRINPGPARQHDEDGPADHPDGTQHVGPDLEIGPLHIQAGVRTGGQQPHRHQVHDQAQGSHDQHPDGADGFGREKAQNAFIEDVARHQKQQDGVEGGGEDFEPTIAEGPHGVCRPLANLDRRQRDRQRSHIGEHMGGVR</sequence>
<evidence type="ECO:0000256" key="1">
    <source>
        <dbReference type="SAM" id="MobiDB-lite"/>
    </source>
</evidence>
<keyword evidence="2" id="KW-1185">Reference proteome</keyword>
<feature type="compositionally biased region" description="Basic and acidic residues" evidence="1">
    <location>
        <begin position="44"/>
        <end position="73"/>
    </location>
</feature>
<feature type="compositionally biased region" description="Basic and acidic residues" evidence="1">
    <location>
        <begin position="112"/>
        <end position="127"/>
    </location>
</feature>
<name>A0A0N4Z8D5_PARTI</name>
<feature type="region of interest" description="Disordered" evidence="1">
    <location>
        <begin position="1"/>
        <end position="190"/>
    </location>
</feature>
<reference evidence="3" key="1">
    <citation type="submission" date="2017-02" db="UniProtKB">
        <authorList>
            <consortium name="WormBaseParasite"/>
        </authorList>
    </citation>
    <scope>IDENTIFICATION</scope>
</reference>
<accession>A0A0N4Z8D5</accession>
<dbReference type="Proteomes" id="UP000038045">
    <property type="component" value="Unplaced"/>
</dbReference>
<feature type="compositionally biased region" description="Basic and acidic residues" evidence="1">
    <location>
        <begin position="1"/>
        <end position="14"/>
    </location>
</feature>
<feature type="compositionally biased region" description="Basic and acidic residues" evidence="1">
    <location>
        <begin position="170"/>
        <end position="184"/>
    </location>
</feature>
<organism evidence="2 3">
    <name type="scientific">Parastrongyloides trichosuri</name>
    <name type="common">Possum-specific nematode worm</name>
    <dbReference type="NCBI Taxonomy" id="131310"/>
    <lineage>
        <taxon>Eukaryota</taxon>
        <taxon>Metazoa</taxon>
        <taxon>Ecdysozoa</taxon>
        <taxon>Nematoda</taxon>
        <taxon>Chromadorea</taxon>
        <taxon>Rhabditida</taxon>
        <taxon>Tylenchina</taxon>
        <taxon>Panagrolaimomorpha</taxon>
        <taxon>Strongyloidoidea</taxon>
        <taxon>Strongyloididae</taxon>
        <taxon>Parastrongyloides</taxon>
    </lineage>
</organism>
<evidence type="ECO:0000313" key="3">
    <source>
        <dbReference type="WBParaSite" id="PTRK_0000353700.1"/>
    </source>
</evidence>
<evidence type="ECO:0000313" key="2">
    <source>
        <dbReference type="Proteomes" id="UP000038045"/>
    </source>
</evidence>
<feature type="compositionally biased region" description="Basic and acidic residues" evidence="1">
    <location>
        <begin position="134"/>
        <end position="143"/>
    </location>
</feature>
<protein>
    <submittedName>
        <fullName evidence="3">Uncharacterized protein</fullName>
    </submittedName>
</protein>
<dbReference type="AlphaFoldDB" id="A0A0N4Z8D5"/>
<dbReference type="WBParaSite" id="PTRK_0000353700.1">
    <property type="protein sequence ID" value="PTRK_0000353700.1"/>
    <property type="gene ID" value="PTRK_0000353700"/>
</dbReference>
<proteinExistence type="predicted"/>